<dbReference type="GO" id="GO:0005524">
    <property type="term" value="F:ATP binding"/>
    <property type="evidence" value="ECO:0007669"/>
    <property type="project" value="UniProtKB-KW"/>
</dbReference>
<dbReference type="SUPFAM" id="SSF53067">
    <property type="entry name" value="Actin-like ATPase domain"/>
    <property type="match status" value="1"/>
</dbReference>
<keyword evidence="1" id="KW-0547">Nucleotide-binding</keyword>
<evidence type="ECO:0000256" key="1">
    <source>
        <dbReference type="ARBA" id="ARBA00022741"/>
    </source>
</evidence>
<proteinExistence type="predicted"/>
<feature type="non-terminal residue" evidence="3">
    <location>
        <position position="1"/>
    </location>
</feature>
<dbReference type="AlphaFoldDB" id="A0A382ZU16"/>
<keyword evidence="2" id="KW-0067">ATP-binding</keyword>
<dbReference type="Gene3D" id="3.30.420.40">
    <property type="match status" value="2"/>
</dbReference>
<dbReference type="GO" id="GO:0140662">
    <property type="term" value="F:ATP-dependent protein folding chaperone"/>
    <property type="evidence" value="ECO:0007669"/>
    <property type="project" value="InterPro"/>
</dbReference>
<accession>A0A382ZU16</accession>
<reference evidence="3" key="1">
    <citation type="submission" date="2018-05" db="EMBL/GenBank/DDBJ databases">
        <authorList>
            <person name="Lanie J.A."/>
            <person name="Ng W.-L."/>
            <person name="Kazmierczak K.M."/>
            <person name="Andrzejewski T.M."/>
            <person name="Davidsen T.M."/>
            <person name="Wayne K.J."/>
            <person name="Tettelin H."/>
            <person name="Glass J.I."/>
            <person name="Rusch D."/>
            <person name="Podicherti R."/>
            <person name="Tsui H.-C.T."/>
            <person name="Winkler M.E."/>
        </authorList>
    </citation>
    <scope>NUCLEOTIDE SEQUENCE</scope>
</reference>
<evidence type="ECO:0000313" key="3">
    <source>
        <dbReference type="EMBL" id="SVD98780.1"/>
    </source>
</evidence>
<gene>
    <name evidence="3" type="ORF">METZ01_LOCUS451634</name>
</gene>
<evidence type="ECO:0000256" key="2">
    <source>
        <dbReference type="ARBA" id="ARBA00022840"/>
    </source>
</evidence>
<protein>
    <submittedName>
        <fullName evidence="3">Uncharacterized protein</fullName>
    </submittedName>
</protein>
<dbReference type="InterPro" id="IPR043129">
    <property type="entry name" value="ATPase_NBD"/>
</dbReference>
<dbReference type="EMBL" id="UINC01186522">
    <property type="protein sequence ID" value="SVD98780.1"/>
    <property type="molecule type" value="Genomic_DNA"/>
</dbReference>
<dbReference type="Gene3D" id="3.90.640.10">
    <property type="entry name" value="Actin, Chain A, domain 4"/>
    <property type="match status" value="1"/>
</dbReference>
<name>A0A382ZU16_9ZZZZ</name>
<sequence>ERILREGQAYAMSRAVELAKIELSDHQTATVELIRTAIGIRIAEQVQRSAFEHLIRPELDQVMAQIEEALEVAQITAPTVDHVVLTGGSCLIPEFRKRVKQKFPEQKIIQANVSSAVVEGLAAYAREIWG</sequence>
<dbReference type="InterPro" id="IPR013126">
    <property type="entry name" value="Hsp_70_fam"/>
</dbReference>
<dbReference type="PANTHER" id="PTHR19375">
    <property type="entry name" value="HEAT SHOCK PROTEIN 70KDA"/>
    <property type="match status" value="1"/>
</dbReference>
<organism evidence="3">
    <name type="scientific">marine metagenome</name>
    <dbReference type="NCBI Taxonomy" id="408172"/>
    <lineage>
        <taxon>unclassified sequences</taxon>
        <taxon>metagenomes</taxon>
        <taxon>ecological metagenomes</taxon>
    </lineage>
</organism>
<dbReference type="Pfam" id="PF00012">
    <property type="entry name" value="HSP70"/>
    <property type="match status" value="1"/>
</dbReference>